<dbReference type="SUPFAM" id="SSF51604">
    <property type="entry name" value="Enolase C-terminal domain-like"/>
    <property type="match status" value="1"/>
</dbReference>
<evidence type="ECO:0000313" key="5">
    <source>
        <dbReference type="Proteomes" id="UP000253517"/>
    </source>
</evidence>
<accession>A0A369A5E1</accession>
<dbReference type="GO" id="GO:0009234">
    <property type="term" value="P:menaquinone biosynthetic process"/>
    <property type="evidence" value="ECO:0007669"/>
    <property type="project" value="UniProtKB-UniRule"/>
</dbReference>
<evidence type="ECO:0000256" key="2">
    <source>
        <dbReference type="NCBIfam" id="TIGR01927"/>
    </source>
</evidence>
<dbReference type="NCBIfam" id="TIGR01927">
    <property type="entry name" value="menC_gam_Gplu"/>
    <property type="match status" value="1"/>
</dbReference>
<dbReference type="EMBL" id="QPJS01000002">
    <property type="protein sequence ID" value="RCX03566.1"/>
    <property type="molecule type" value="Genomic_DNA"/>
</dbReference>
<dbReference type="SFLD" id="SFLDS00001">
    <property type="entry name" value="Enolase"/>
    <property type="match status" value="1"/>
</dbReference>
<dbReference type="InterPro" id="IPR029017">
    <property type="entry name" value="Enolase-like_N"/>
</dbReference>
<dbReference type="Gene3D" id="3.30.390.10">
    <property type="entry name" value="Enolase-like, N-terminal domain"/>
    <property type="match status" value="1"/>
</dbReference>
<protein>
    <recommendedName>
        <fullName evidence="2">o-succinylbenzoate synthase</fullName>
        <ecNumber evidence="2">4.2.1.113</ecNumber>
    </recommendedName>
</protein>
<dbReference type="InterPro" id="IPR036849">
    <property type="entry name" value="Enolase-like_C_sf"/>
</dbReference>
<dbReference type="InterPro" id="IPR013342">
    <property type="entry name" value="Mandelate_racemase_C"/>
</dbReference>
<evidence type="ECO:0000259" key="3">
    <source>
        <dbReference type="SMART" id="SM00922"/>
    </source>
</evidence>
<dbReference type="GO" id="GO:0016854">
    <property type="term" value="F:racemase and epimerase activity"/>
    <property type="evidence" value="ECO:0007669"/>
    <property type="project" value="UniProtKB-ARBA"/>
</dbReference>
<dbReference type="Proteomes" id="UP000253517">
    <property type="component" value="Unassembled WGS sequence"/>
</dbReference>
<dbReference type="PANTHER" id="PTHR48073:SF2">
    <property type="entry name" value="O-SUCCINYLBENZOATE SYNTHASE"/>
    <property type="match status" value="1"/>
</dbReference>
<dbReference type="PROSITE" id="PS00909">
    <property type="entry name" value="MR_MLE_2"/>
    <property type="match status" value="1"/>
</dbReference>
<comment type="caution">
    <text evidence="4">The sequence shown here is derived from an EMBL/GenBank/DDBJ whole genome shotgun (WGS) entry which is preliminary data.</text>
</comment>
<keyword evidence="1" id="KW-0479">Metal-binding</keyword>
<dbReference type="EC" id="4.2.1.113" evidence="2"/>
<dbReference type="InterPro" id="IPR029065">
    <property type="entry name" value="Enolase_C-like"/>
</dbReference>
<dbReference type="SUPFAM" id="SSF54826">
    <property type="entry name" value="Enolase N-terminal domain-like"/>
    <property type="match status" value="1"/>
</dbReference>
<dbReference type="SMART" id="SM00922">
    <property type="entry name" value="MR_MLE"/>
    <property type="match status" value="1"/>
</dbReference>
<dbReference type="GO" id="GO:0043748">
    <property type="term" value="F:O-succinylbenzoate synthase activity"/>
    <property type="evidence" value="ECO:0007669"/>
    <property type="project" value="UniProtKB-EC"/>
</dbReference>
<gene>
    <name evidence="4" type="ORF">DES35_10215</name>
</gene>
<dbReference type="GO" id="GO:0009063">
    <property type="term" value="P:amino acid catabolic process"/>
    <property type="evidence" value="ECO:0007669"/>
    <property type="project" value="InterPro"/>
</dbReference>
<dbReference type="PANTHER" id="PTHR48073">
    <property type="entry name" value="O-SUCCINYLBENZOATE SYNTHASE-RELATED"/>
    <property type="match status" value="1"/>
</dbReference>
<dbReference type="Gene3D" id="3.20.20.120">
    <property type="entry name" value="Enolase-like C-terminal domain"/>
    <property type="match status" value="1"/>
</dbReference>
<dbReference type="Pfam" id="PF13378">
    <property type="entry name" value="MR_MLE_C"/>
    <property type="match status" value="1"/>
</dbReference>
<name>A0A369A5E1_9FLAO</name>
<organism evidence="4 5">
    <name type="scientific">Schleiferia thermophila</name>
    <dbReference type="NCBI Taxonomy" id="884107"/>
    <lineage>
        <taxon>Bacteria</taxon>
        <taxon>Pseudomonadati</taxon>
        <taxon>Bacteroidota</taxon>
        <taxon>Flavobacteriia</taxon>
        <taxon>Flavobacteriales</taxon>
        <taxon>Schleiferiaceae</taxon>
        <taxon>Schleiferia</taxon>
    </lineage>
</organism>
<dbReference type="InterPro" id="IPR018110">
    <property type="entry name" value="Mandel_Rmase/mucon_lact_enz_CS"/>
</dbReference>
<evidence type="ECO:0000313" key="4">
    <source>
        <dbReference type="EMBL" id="RCX03566.1"/>
    </source>
</evidence>
<dbReference type="SFLD" id="SFLDF00009">
    <property type="entry name" value="o-succinylbenzoate_synthase"/>
    <property type="match status" value="1"/>
</dbReference>
<feature type="domain" description="Mandelate racemase/muconate lactonizing enzyme C-terminal" evidence="3">
    <location>
        <begin position="129"/>
        <end position="227"/>
    </location>
</feature>
<keyword evidence="5" id="KW-1185">Reference proteome</keyword>
<evidence type="ECO:0000256" key="1">
    <source>
        <dbReference type="ARBA" id="ARBA00022723"/>
    </source>
</evidence>
<dbReference type="AlphaFoldDB" id="A0A369A5E1"/>
<sequence>MKTLKVIPHTLKFKFEVRTSRGSMTEHQVWYLVLEEEGFYGIGEAAPLKGLSIDNMEHWNAKLRWLSQHVNDDEKKIKTALKNFPALYFGYEMALKSLDGEHPMMLFPSVFTAGKAAIPINGLVWMNDAKQMQSQIDKLIDDGFTVLKMKVGALDWKDELKLIKELRKKYDNTEIQLRLDANGAWSPEEAIDKLNKLSEMEIHSIEQPIRPGQWDAMAELCAQSPVPVALDEELIGIHELKHKKELIKTITPDYLIIKPTLLGGFKAAEEWIKLAKENGIDWWVTSALESNVGLNAISQWVVTQIPRMPQGLGTGMLYENNIPSPLEVRKGKLLINYEKSWDLSLFQIEI</sequence>
<dbReference type="GO" id="GO:0046872">
    <property type="term" value="F:metal ion binding"/>
    <property type="evidence" value="ECO:0007669"/>
    <property type="project" value="UniProtKB-KW"/>
</dbReference>
<reference evidence="4 5" key="1">
    <citation type="submission" date="2018-07" db="EMBL/GenBank/DDBJ databases">
        <title>Genomic Encyclopedia of Type Strains, Phase IV (KMG-IV): sequencing the most valuable type-strain genomes for metagenomic binning, comparative biology and taxonomic classification.</title>
        <authorList>
            <person name="Goeker M."/>
        </authorList>
    </citation>
    <scope>NUCLEOTIDE SEQUENCE [LARGE SCALE GENOMIC DNA]</scope>
    <source>
        <strain evidence="4 5">DSM 21410</strain>
    </source>
</reference>
<dbReference type="RefSeq" id="WP_114366043.1">
    <property type="nucleotide sequence ID" value="NZ_BHZF01000002.1"/>
</dbReference>
<proteinExistence type="predicted"/>
<dbReference type="SFLD" id="SFLDG00180">
    <property type="entry name" value="muconate_cycloisomerase"/>
    <property type="match status" value="1"/>
</dbReference>
<dbReference type="CDD" id="cd03320">
    <property type="entry name" value="OSBS"/>
    <property type="match status" value="1"/>
</dbReference>